<dbReference type="Pfam" id="PF00496">
    <property type="entry name" value="SBP_bac_5"/>
    <property type="match status" value="1"/>
</dbReference>
<comment type="caution">
    <text evidence="6">The sequence shown here is derived from an EMBL/GenBank/DDBJ whole genome shotgun (WGS) entry which is preliminary data.</text>
</comment>
<evidence type="ECO:0000256" key="4">
    <source>
        <dbReference type="ARBA" id="ARBA00022729"/>
    </source>
</evidence>
<dbReference type="STRING" id="1160091.B9T39_05080"/>
<dbReference type="OrthoDB" id="9796817at2"/>
<comment type="subcellular location">
    <subcellularLocation>
        <location evidence="1">Cell envelope</location>
    </subcellularLocation>
</comment>
<dbReference type="GO" id="GO:0030313">
    <property type="term" value="C:cell envelope"/>
    <property type="evidence" value="ECO:0007669"/>
    <property type="project" value="UniProtKB-SubCell"/>
</dbReference>
<protein>
    <recommendedName>
        <fullName evidence="5">Solute-binding protein family 5 domain-containing protein</fullName>
    </recommendedName>
</protein>
<dbReference type="InterPro" id="IPR000914">
    <property type="entry name" value="SBP_5_dom"/>
</dbReference>
<reference evidence="6 7" key="1">
    <citation type="submission" date="2017-04" db="EMBL/GenBank/DDBJ databases">
        <title>Draft genome sequences of Alloscardovia macacae UMA81211 and UMA81212 isolated from the feces of a rhesus macaque (Macaca mulatta).</title>
        <authorList>
            <person name="Albert K."/>
            <person name="Sela D.A."/>
        </authorList>
    </citation>
    <scope>NUCLEOTIDE SEQUENCE [LARGE SCALE GENOMIC DNA]</scope>
    <source>
        <strain evidence="6 7">UMA81212</strain>
    </source>
</reference>
<evidence type="ECO:0000259" key="5">
    <source>
        <dbReference type="Pfam" id="PF00496"/>
    </source>
</evidence>
<dbReference type="Gene3D" id="3.10.105.10">
    <property type="entry name" value="Dipeptide-binding Protein, Domain 3"/>
    <property type="match status" value="1"/>
</dbReference>
<comment type="similarity">
    <text evidence="2">Belongs to the bacterial solute-binding protein 5 family.</text>
</comment>
<dbReference type="InterPro" id="IPR039424">
    <property type="entry name" value="SBP_5"/>
</dbReference>
<organism evidence="6 7">
    <name type="scientific">Alloscardovia macacae</name>
    <dbReference type="NCBI Taxonomy" id="1160091"/>
    <lineage>
        <taxon>Bacteria</taxon>
        <taxon>Bacillati</taxon>
        <taxon>Actinomycetota</taxon>
        <taxon>Actinomycetes</taxon>
        <taxon>Bifidobacteriales</taxon>
        <taxon>Bifidobacteriaceae</taxon>
        <taxon>Alloscardovia</taxon>
    </lineage>
</organism>
<dbReference type="GO" id="GO:0043190">
    <property type="term" value="C:ATP-binding cassette (ABC) transporter complex"/>
    <property type="evidence" value="ECO:0007669"/>
    <property type="project" value="InterPro"/>
</dbReference>
<dbReference type="PIRSF" id="PIRSF002741">
    <property type="entry name" value="MppA"/>
    <property type="match status" value="1"/>
</dbReference>
<proteinExistence type="inferred from homology"/>
<accession>A0A1Y2SYD8</accession>
<dbReference type="GO" id="GO:0015833">
    <property type="term" value="P:peptide transport"/>
    <property type="evidence" value="ECO:0007669"/>
    <property type="project" value="TreeGrafter"/>
</dbReference>
<dbReference type="InterPro" id="IPR030678">
    <property type="entry name" value="Peptide/Ni-bd"/>
</dbReference>
<dbReference type="GO" id="GO:1904680">
    <property type="term" value="F:peptide transmembrane transporter activity"/>
    <property type="evidence" value="ECO:0007669"/>
    <property type="project" value="TreeGrafter"/>
</dbReference>
<dbReference type="Proteomes" id="UP000243540">
    <property type="component" value="Unassembled WGS sequence"/>
</dbReference>
<name>A0A1Y2SYD8_9BIFI</name>
<dbReference type="EMBL" id="NEKC01000009">
    <property type="protein sequence ID" value="OTA29033.1"/>
    <property type="molecule type" value="Genomic_DNA"/>
</dbReference>
<evidence type="ECO:0000313" key="6">
    <source>
        <dbReference type="EMBL" id="OTA29033.1"/>
    </source>
</evidence>
<keyword evidence="3" id="KW-0813">Transport</keyword>
<dbReference type="PANTHER" id="PTHR30290">
    <property type="entry name" value="PERIPLASMIC BINDING COMPONENT OF ABC TRANSPORTER"/>
    <property type="match status" value="1"/>
</dbReference>
<keyword evidence="4" id="KW-0732">Signal</keyword>
<evidence type="ECO:0000313" key="7">
    <source>
        <dbReference type="Proteomes" id="UP000243540"/>
    </source>
</evidence>
<gene>
    <name evidence="6" type="ORF">B9T39_05080</name>
</gene>
<dbReference type="GO" id="GO:0042597">
    <property type="term" value="C:periplasmic space"/>
    <property type="evidence" value="ECO:0007669"/>
    <property type="project" value="UniProtKB-ARBA"/>
</dbReference>
<feature type="domain" description="Solute-binding protein family 5" evidence="5">
    <location>
        <begin position="106"/>
        <end position="432"/>
    </location>
</feature>
<evidence type="ECO:0000256" key="2">
    <source>
        <dbReference type="ARBA" id="ARBA00005695"/>
    </source>
</evidence>
<dbReference type="Gene3D" id="3.40.190.10">
    <property type="entry name" value="Periplasmic binding protein-like II"/>
    <property type="match status" value="1"/>
</dbReference>
<evidence type="ECO:0000256" key="3">
    <source>
        <dbReference type="ARBA" id="ARBA00022448"/>
    </source>
</evidence>
<dbReference type="AlphaFoldDB" id="A0A1Y2SYD8"/>
<sequence length="525" mass="56075">MARMKHSSTQKKRINPGIIFVSTLLALSLIVAGVWAVMTQRIHIPGTRSAEGNGTTLNVATAVPLASVDMTKHASSAEDAALDQALLGNVYDTLVGRNAKNMPDTNGLAEKWTISEDGKTYTFTLRTGMHFSNGDELNADDVVYSLQQIIQKKYAGSERLSRITNVHGANETVTLALSQPDPALLWSLSTRAGIIYDSESSTSVGSGPYMVSNFDAGKSLTLTVNPRSWRGDVQGSSTVHMTAYTDASAAANDLESGKIDLILPLANSPATPNLAAARTKLSQIQNVTITQTASTRRWAVALNNSADSLFSDTHIRQAYRAMLDKNSILSTLGVSAMPIAGPIASLDPGYEDYTASYPYSIQQARQLLSFFGYARNMTLVYKQSAGDALPNLLAQQMSALGGRITVRAVADDQWTSEVLEKKNFDMALLDYPDSHDVSNVADPNNLLQYSSDTAETDRAALAAAPTDSAYAEAARTLGSFLAEDTPVLWLYEEQPLVAARAGVSGAPGAGELADSHVSLSGIVKK</sequence>
<evidence type="ECO:0000256" key="1">
    <source>
        <dbReference type="ARBA" id="ARBA00004196"/>
    </source>
</evidence>
<dbReference type="PANTHER" id="PTHR30290:SF10">
    <property type="entry name" value="PERIPLASMIC OLIGOPEPTIDE-BINDING PROTEIN-RELATED"/>
    <property type="match status" value="1"/>
</dbReference>
<dbReference type="SUPFAM" id="SSF53850">
    <property type="entry name" value="Periplasmic binding protein-like II"/>
    <property type="match status" value="1"/>
</dbReference>